<feature type="compositionally biased region" description="Low complexity" evidence="1">
    <location>
        <begin position="222"/>
        <end position="233"/>
    </location>
</feature>
<dbReference type="EMBL" id="SDAM02000134">
    <property type="protein sequence ID" value="KAH6827923.1"/>
    <property type="molecule type" value="Genomic_DNA"/>
</dbReference>
<feature type="compositionally biased region" description="Polar residues" evidence="1">
    <location>
        <begin position="285"/>
        <end position="301"/>
    </location>
</feature>
<comment type="caution">
    <text evidence="2">The sequence shown here is derived from an EMBL/GenBank/DDBJ whole genome shotgun (WGS) entry which is preliminary data.</text>
</comment>
<feature type="compositionally biased region" description="Acidic residues" evidence="1">
    <location>
        <begin position="957"/>
        <end position="971"/>
    </location>
</feature>
<feature type="compositionally biased region" description="Polar residues" evidence="1">
    <location>
        <begin position="797"/>
        <end position="808"/>
    </location>
</feature>
<feature type="region of interest" description="Disordered" evidence="1">
    <location>
        <begin position="533"/>
        <end position="556"/>
    </location>
</feature>
<reference evidence="2 3" key="1">
    <citation type="journal article" date="2021" name="Nat. Commun.">
        <title>Incipient diploidization of the medicinal plant Perilla within 10,000 years.</title>
        <authorList>
            <person name="Zhang Y."/>
            <person name="Shen Q."/>
            <person name="Leng L."/>
            <person name="Zhang D."/>
            <person name="Chen S."/>
            <person name="Shi Y."/>
            <person name="Ning Z."/>
            <person name="Chen S."/>
        </authorList>
    </citation>
    <scope>NUCLEOTIDE SEQUENCE [LARGE SCALE GENOMIC DNA]</scope>
    <source>
        <strain evidence="3">cv. PC099</strain>
    </source>
</reference>
<evidence type="ECO:0000313" key="2">
    <source>
        <dbReference type="EMBL" id="KAH6827923.1"/>
    </source>
</evidence>
<feature type="compositionally biased region" description="Basic and acidic residues" evidence="1">
    <location>
        <begin position="260"/>
        <end position="283"/>
    </location>
</feature>
<proteinExistence type="predicted"/>
<feature type="compositionally biased region" description="Low complexity" evidence="1">
    <location>
        <begin position="1193"/>
        <end position="1207"/>
    </location>
</feature>
<feature type="region of interest" description="Disordered" evidence="1">
    <location>
        <begin position="709"/>
        <end position="732"/>
    </location>
</feature>
<keyword evidence="3" id="KW-1185">Reference proteome</keyword>
<sequence>MESDAPLDYAVFQLSPKHSRCELFVSSSGSTEKLASGLFKPYVTHLKVAEEQFASAAQSIKLDPGRRKNAEAWFTKGTVDMFVRYVNTPEVLELVNTFDAEMAQLEAARRIYSQGVGDQLSGGGGSGLTAADDATKKELLRAIDLRLVAAQQDLTNACARAAAAGFNVDTVSELQMFADRFGAHRLNEACHKFISLCERRPNIINQWQSGAEDRAIRTSCQSDMSIDSDSPSSCQEPTTHQQPYPPPVTFPLHSTFSRESSVERDDRNKPDNTTGENDKKDETSAPDQTGSIQASQPSRRLSVQDRINMFENKQKENSGGKPVVVKSVELRRLSSDVSMMGAATEKAVLRRWSGVSDMSIDLSAEKKDTDSPLCTQSSDLSENRSEIAGIKDQGSSLAQNRPIGNEGGAKVHTSNPKEDFETWDKSVAESGLKSTWKTEEESWVSDSRLREAFTARHKEIENDSSSAQKEFRSTGEAEVVEKKEALEDSGPQRMKLNRKVLAAELSKKAKVLPDGNSRTPFSGKITTEAQEEFDSFATPTPEQFQRGRQSKCNQDRNDDLKMKANELEKLFAEHKLRVPADQSNSARKGKVDDAQQLPVTSFQYSKPVADISPQLFDSYTSNEPTGNLKNKTKLNTASSMKIIDSQNYGDALKKSFSELSVSEGSRGKLYHKYIQKRDAKLKDDWSSNRADKEARLKSMQDILERNKSEMKNKLSGSANSQDPVSSARRRAERLRSYNSRSILNKEQQHLDFGDCEFDDDALDFQEKNRPSEDGPVDNISFEDGFSRAAQGKKLLPNTRNFSSTTPRPSATPIARSAAKTSTSSVKRRMQPENPLAQSVPNFSDLRKENTKPSSGGGKTTRPQVRNYARSKSTAEETAIGKEDKSRRLQALRKSSANPSEFKDISTLDSDGVVLTQIKFDEEVLKNVGPKPFLRKGSRATRTSIARQRVSVGSEPVNDVDENDDIASEPDEYNNTVKDEREEELKTLNNEGGNILEDRVPALDKYVSSESENGDDTRSFSALDHALGSQLPREIPLCFLPIDSMQDWQNGSPMLWNSRNQHPFSYPHETSDIDASVDSPIGSPSWNSHSLNPMEADASKMRKKWGTAQKPMVVAHTSSNSSRKDMTRGFKRLLKFGRKTRGSETLVDWVSVTTSEGDDDTEDGRDPANRSSEDLRKSRMGFSLAQPSDDGFNESEFFNESVQSSQSSIPAPPANFKLREDHVSGTSIKGETVNLIALAFMAPA</sequence>
<feature type="compositionally biased region" description="Polar residues" evidence="1">
    <location>
        <begin position="714"/>
        <end position="724"/>
    </location>
</feature>
<dbReference type="PANTHER" id="PTHR31008:SF15">
    <property type="entry name" value="GPI-ANCHORED ADHESIN-LIKE PROTEIN"/>
    <property type="match status" value="1"/>
</dbReference>
<dbReference type="PANTHER" id="PTHR31008">
    <property type="entry name" value="COP1-INTERACTING PROTEIN-RELATED"/>
    <property type="match status" value="1"/>
</dbReference>
<gene>
    <name evidence="2" type="ORF">C2S53_014885</name>
</gene>
<dbReference type="AlphaFoldDB" id="A0AAD4J655"/>
<feature type="compositionally biased region" description="Basic and acidic residues" evidence="1">
    <location>
        <begin position="1163"/>
        <end position="1176"/>
    </location>
</feature>
<name>A0AAD4J655_PERFH</name>
<feature type="compositionally biased region" description="Polar residues" evidence="1">
    <location>
        <begin position="537"/>
        <end position="552"/>
    </location>
</feature>
<feature type="region of interest" description="Disordered" evidence="1">
    <location>
        <begin position="1153"/>
        <end position="1215"/>
    </location>
</feature>
<evidence type="ECO:0000256" key="1">
    <source>
        <dbReference type="SAM" id="MobiDB-lite"/>
    </source>
</evidence>
<feature type="compositionally biased region" description="Basic and acidic residues" evidence="1">
    <location>
        <begin position="872"/>
        <end position="886"/>
    </location>
</feature>
<accession>A0AAD4J655</accession>
<feature type="region of interest" description="Disordered" evidence="1">
    <location>
        <begin position="366"/>
        <end position="422"/>
    </location>
</feature>
<feature type="region of interest" description="Disordered" evidence="1">
    <location>
        <begin position="790"/>
        <end position="887"/>
    </location>
</feature>
<feature type="region of interest" description="Disordered" evidence="1">
    <location>
        <begin position="221"/>
        <end position="302"/>
    </location>
</feature>
<evidence type="ECO:0000313" key="3">
    <source>
        <dbReference type="Proteomes" id="UP001190926"/>
    </source>
</evidence>
<protein>
    <submittedName>
        <fullName evidence="2">GPI-anchored adhesin-like protein</fullName>
    </submittedName>
</protein>
<dbReference type="Proteomes" id="UP001190926">
    <property type="component" value="Unassembled WGS sequence"/>
</dbReference>
<organism evidence="2 3">
    <name type="scientific">Perilla frutescens var. hirtella</name>
    <name type="common">Perilla citriodora</name>
    <name type="synonym">Perilla setoyensis</name>
    <dbReference type="NCBI Taxonomy" id="608512"/>
    <lineage>
        <taxon>Eukaryota</taxon>
        <taxon>Viridiplantae</taxon>
        <taxon>Streptophyta</taxon>
        <taxon>Embryophyta</taxon>
        <taxon>Tracheophyta</taxon>
        <taxon>Spermatophyta</taxon>
        <taxon>Magnoliopsida</taxon>
        <taxon>eudicotyledons</taxon>
        <taxon>Gunneridae</taxon>
        <taxon>Pentapetalae</taxon>
        <taxon>asterids</taxon>
        <taxon>lamiids</taxon>
        <taxon>Lamiales</taxon>
        <taxon>Lamiaceae</taxon>
        <taxon>Nepetoideae</taxon>
        <taxon>Elsholtzieae</taxon>
        <taxon>Perilla</taxon>
    </lineage>
</organism>
<feature type="region of interest" description="Disordered" evidence="1">
    <location>
        <begin position="948"/>
        <end position="971"/>
    </location>
</feature>